<sequence length="198" mass="21414">MPGTTNRLPGGEKVPGISASGERVFSVRPAVASDAAGLAAVAALTFPLACPPTTTDAAKAEFIRVHLTEERFDSYLADPSRRLVIAEVDGEMVGYTMLVFAEPYDADVAAAVQLRPTAELSKCYVLPGHHGNGIARALIESSVDIARRNGAVSVWLGVNHLNARANRFYEKNGFERVGTKKFLVGDVWEDDFVREIRL</sequence>
<evidence type="ECO:0000259" key="3">
    <source>
        <dbReference type="PROSITE" id="PS51186"/>
    </source>
</evidence>
<dbReference type="InterPro" id="IPR000182">
    <property type="entry name" value="GNAT_dom"/>
</dbReference>
<evidence type="ECO:0000256" key="2">
    <source>
        <dbReference type="ARBA" id="ARBA00023315"/>
    </source>
</evidence>
<evidence type="ECO:0000256" key="1">
    <source>
        <dbReference type="ARBA" id="ARBA00022679"/>
    </source>
</evidence>
<organism evidence="4 5">
    <name type="scientific">Amnibacterium flavum</name>
    <dbReference type="NCBI Taxonomy" id="2173173"/>
    <lineage>
        <taxon>Bacteria</taxon>
        <taxon>Bacillati</taxon>
        <taxon>Actinomycetota</taxon>
        <taxon>Actinomycetes</taxon>
        <taxon>Micrococcales</taxon>
        <taxon>Microbacteriaceae</taxon>
        <taxon>Amnibacterium</taxon>
    </lineage>
</organism>
<dbReference type="PROSITE" id="PS51186">
    <property type="entry name" value="GNAT"/>
    <property type="match status" value="1"/>
</dbReference>
<dbReference type="Gene3D" id="3.40.630.30">
    <property type="match status" value="1"/>
</dbReference>
<gene>
    <name evidence="4" type="ORF">DDQ50_03900</name>
</gene>
<reference evidence="4 5" key="1">
    <citation type="submission" date="2018-05" db="EMBL/GenBank/DDBJ databases">
        <title>Amnibacterium sp. M8JJ-5, whole genome shotgun sequence.</title>
        <authorList>
            <person name="Tuo L."/>
        </authorList>
    </citation>
    <scope>NUCLEOTIDE SEQUENCE [LARGE SCALE GENOMIC DNA]</scope>
    <source>
        <strain evidence="4 5">M8JJ-5</strain>
    </source>
</reference>
<dbReference type="InterPro" id="IPR050832">
    <property type="entry name" value="Bact_Acetyltransf"/>
</dbReference>
<keyword evidence="2" id="KW-0012">Acyltransferase</keyword>
<dbReference type="AlphaFoldDB" id="A0A2V1HSP1"/>
<comment type="caution">
    <text evidence="4">The sequence shown here is derived from an EMBL/GenBank/DDBJ whole genome shotgun (WGS) entry which is preliminary data.</text>
</comment>
<dbReference type="OrthoDB" id="143110at2"/>
<dbReference type="Pfam" id="PF00583">
    <property type="entry name" value="Acetyltransf_1"/>
    <property type="match status" value="1"/>
</dbReference>
<dbReference type="Proteomes" id="UP000244893">
    <property type="component" value="Unassembled WGS sequence"/>
</dbReference>
<name>A0A2V1HSP1_9MICO</name>
<dbReference type="EMBL" id="QEOP01000001">
    <property type="protein sequence ID" value="PVZ95636.1"/>
    <property type="molecule type" value="Genomic_DNA"/>
</dbReference>
<accession>A0A2V1HSP1</accession>
<proteinExistence type="predicted"/>
<dbReference type="PANTHER" id="PTHR43877">
    <property type="entry name" value="AMINOALKYLPHOSPHONATE N-ACETYLTRANSFERASE-RELATED-RELATED"/>
    <property type="match status" value="1"/>
</dbReference>
<keyword evidence="5" id="KW-1185">Reference proteome</keyword>
<dbReference type="InterPro" id="IPR016181">
    <property type="entry name" value="Acyl_CoA_acyltransferase"/>
</dbReference>
<dbReference type="SUPFAM" id="SSF55729">
    <property type="entry name" value="Acyl-CoA N-acyltransferases (Nat)"/>
    <property type="match status" value="1"/>
</dbReference>
<dbReference type="RefSeq" id="WP_116755371.1">
    <property type="nucleotide sequence ID" value="NZ_JBHUEX010000001.1"/>
</dbReference>
<protein>
    <submittedName>
        <fullName evidence="4">GNAT family N-acetyltransferase</fullName>
    </submittedName>
</protein>
<dbReference type="GO" id="GO:0016747">
    <property type="term" value="F:acyltransferase activity, transferring groups other than amino-acyl groups"/>
    <property type="evidence" value="ECO:0007669"/>
    <property type="project" value="InterPro"/>
</dbReference>
<evidence type="ECO:0000313" key="5">
    <source>
        <dbReference type="Proteomes" id="UP000244893"/>
    </source>
</evidence>
<feature type="domain" description="N-acetyltransferase" evidence="3">
    <location>
        <begin position="25"/>
        <end position="198"/>
    </location>
</feature>
<dbReference type="CDD" id="cd04301">
    <property type="entry name" value="NAT_SF"/>
    <property type="match status" value="1"/>
</dbReference>
<evidence type="ECO:0000313" key="4">
    <source>
        <dbReference type="EMBL" id="PVZ95636.1"/>
    </source>
</evidence>
<keyword evidence="1 4" id="KW-0808">Transferase</keyword>